<protein>
    <recommendedName>
        <fullName evidence="2">DUF6249 domain-containing protein</fullName>
    </recommendedName>
</protein>
<evidence type="ECO:0000313" key="3">
    <source>
        <dbReference type="EMBL" id="RKN81161.1"/>
    </source>
</evidence>
<evidence type="ECO:0000313" key="4">
    <source>
        <dbReference type="Proteomes" id="UP000276603"/>
    </source>
</evidence>
<dbReference type="EMBL" id="RBCJ01000002">
    <property type="protein sequence ID" value="RKN81161.1"/>
    <property type="molecule type" value="Genomic_DNA"/>
</dbReference>
<feature type="transmembrane region" description="Helical" evidence="1">
    <location>
        <begin position="21"/>
        <end position="42"/>
    </location>
</feature>
<evidence type="ECO:0000256" key="1">
    <source>
        <dbReference type="SAM" id="Phobius"/>
    </source>
</evidence>
<reference evidence="3 4" key="1">
    <citation type="submission" date="2018-10" db="EMBL/GenBank/DDBJ databases">
        <title>Ulvibacterium marinum gen. nov., sp. nov., a novel marine bacterium of the family Flavobacteriaceae, isolated from a culture of the green alga Ulva prolifera.</title>
        <authorList>
            <person name="Zhang Z."/>
        </authorList>
    </citation>
    <scope>NUCLEOTIDE SEQUENCE [LARGE SCALE GENOMIC DNA]</scope>
    <source>
        <strain evidence="3 4">CCMM003</strain>
    </source>
</reference>
<organism evidence="3 4">
    <name type="scientific">Ulvibacterium marinum</name>
    <dbReference type="NCBI Taxonomy" id="2419782"/>
    <lineage>
        <taxon>Bacteria</taxon>
        <taxon>Pseudomonadati</taxon>
        <taxon>Bacteroidota</taxon>
        <taxon>Flavobacteriia</taxon>
        <taxon>Flavobacteriales</taxon>
        <taxon>Flavobacteriaceae</taxon>
        <taxon>Ulvibacterium</taxon>
    </lineage>
</organism>
<keyword evidence="1" id="KW-1133">Transmembrane helix</keyword>
<dbReference type="Pfam" id="PF19762">
    <property type="entry name" value="DUF6249"/>
    <property type="match status" value="1"/>
</dbReference>
<proteinExistence type="predicted"/>
<dbReference type="AlphaFoldDB" id="A0A3B0C8T9"/>
<accession>A0A3B0C8T9</accession>
<feature type="transmembrane region" description="Helical" evidence="1">
    <location>
        <begin position="104"/>
        <end position="124"/>
    </location>
</feature>
<dbReference type="Proteomes" id="UP000276603">
    <property type="component" value="Unassembled WGS sequence"/>
</dbReference>
<gene>
    <name evidence="3" type="ORF">D7Z94_09465</name>
</gene>
<comment type="caution">
    <text evidence="3">The sequence shown here is derived from an EMBL/GenBank/DDBJ whole genome shotgun (WGS) entry which is preliminary data.</text>
</comment>
<evidence type="ECO:0000259" key="2">
    <source>
        <dbReference type="Pfam" id="PF19762"/>
    </source>
</evidence>
<name>A0A3B0C8T9_9FLAO</name>
<keyword evidence="1" id="KW-0472">Membrane</keyword>
<feature type="transmembrane region" description="Helical" evidence="1">
    <location>
        <begin position="68"/>
        <end position="92"/>
    </location>
</feature>
<dbReference type="InterPro" id="IPR046216">
    <property type="entry name" value="DUF6249"/>
</dbReference>
<keyword evidence="4" id="KW-1185">Reference proteome</keyword>
<sequence>MTILSLTKKTIDNEKRKAMKITSAALFISIALVVFGICYYYFTTRHKERMVILEKGLPRDYFKGNTHYLPFVLTLGIVSIGIALGMLVGGLLDSLDVGGIGNLIFPFSIFLFMGISLLVSYWVLKRIQTKQ</sequence>
<keyword evidence="1" id="KW-0812">Transmembrane</keyword>
<feature type="domain" description="DUF6249" evidence="2">
    <location>
        <begin position="26"/>
        <end position="123"/>
    </location>
</feature>